<gene>
    <name evidence="1" type="ORF">PSTG_10759</name>
</gene>
<reference evidence="2" key="1">
    <citation type="submission" date="2014-03" db="EMBL/GenBank/DDBJ databases">
        <title>The Genome Sequence of Puccinia striiformis f. sp. tritici PST-78.</title>
        <authorList>
            <consortium name="The Broad Institute Genome Sequencing Platform"/>
            <person name="Cuomo C."/>
            <person name="Hulbert S."/>
            <person name="Chen X."/>
            <person name="Walker B."/>
            <person name="Young S.K."/>
            <person name="Zeng Q."/>
            <person name="Gargeya S."/>
            <person name="Fitzgerald M."/>
            <person name="Haas B."/>
            <person name="Abouelleil A."/>
            <person name="Alvarado L."/>
            <person name="Arachchi H.M."/>
            <person name="Berlin A.M."/>
            <person name="Chapman S.B."/>
            <person name="Goldberg J."/>
            <person name="Griggs A."/>
            <person name="Gujja S."/>
            <person name="Hansen M."/>
            <person name="Howarth C."/>
            <person name="Imamovic A."/>
            <person name="Larimer J."/>
            <person name="McCowan C."/>
            <person name="Montmayeur A."/>
            <person name="Murphy C."/>
            <person name="Neiman D."/>
            <person name="Pearson M."/>
            <person name="Priest M."/>
            <person name="Roberts A."/>
            <person name="Saif S."/>
            <person name="Shea T."/>
            <person name="Sisk P."/>
            <person name="Sykes S."/>
            <person name="Wortman J."/>
            <person name="Nusbaum C."/>
            <person name="Birren B."/>
        </authorList>
    </citation>
    <scope>NUCLEOTIDE SEQUENCE [LARGE SCALE GENOMIC DNA]</scope>
    <source>
        <strain evidence="2">race PST-78</strain>
    </source>
</reference>
<protein>
    <submittedName>
        <fullName evidence="1">Uncharacterized protein</fullName>
    </submittedName>
</protein>
<comment type="caution">
    <text evidence="1">The sequence shown here is derived from an EMBL/GenBank/DDBJ whole genome shotgun (WGS) entry which is preliminary data.</text>
</comment>
<dbReference type="OrthoDB" id="3259198at2759"/>
<dbReference type="AlphaFoldDB" id="A0A0L0V9K8"/>
<organism evidence="1 2">
    <name type="scientific">Puccinia striiformis f. sp. tritici PST-78</name>
    <dbReference type="NCBI Taxonomy" id="1165861"/>
    <lineage>
        <taxon>Eukaryota</taxon>
        <taxon>Fungi</taxon>
        <taxon>Dikarya</taxon>
        <taxon>Basidiomycota</taxon>
        <taxon>Pucciniomycotina</taxon>
        <taxon>Pucciniomycetes</taxon>
        <taxon>Pucciniales</taxon>
        <taxon>Pucciniaceae</taxon>
        <taxon>Puccinia</taxon>
    </lineage>
</organism>
<dbReference type="Proteomes" id="UP000054564">
    <property type="component" value="Unassembled WGS sequence"/>
</dbReference>
<evidence type="ECO:0000313" key="1">
    <source>
        <dbReference type="EMBL" id="KNE95962.1"/>
    </source>
</evidence>
<accession>A0A0L0V9K8</accession>
<sequence>MPLSFVRLNLKERHTGVYLAETVHLIVQKFGVQNKVFHHLSTLTLETMIKEIKK</sequence>
<proteinExistence type="predicted"/>
<keyword evidence="2" id="KW-1185">Reference proteome</keyword>
<dbReference type="EMBL" id="AJIL01000089">
    <property type="protein sequence ID" value="KNE95962.1"/>
    <property type="molecule type" value="Genomic_DNA"/>
</dbReference>
<evidence type="ECO:0000313" key="2">
    <source>
        <dbReference type="Proteomes" id="UP000054564"/>
    </source>
</evidence>
<name>A0A0L0V9K8_9BASI</name>